<dbReference type="RefSeq" id="WP_073236531.1">
    <property type="nucleotide sequence ID" value="NZ_FQUY01000004.1"/>
</dbReference>
<dbReference type="EMBL" id="FQUY01000004">
    <property type="protein sequence ID" value="SHE69563.1"/>
    <property type="molecule type" value="Genomic_DNA"/>
</dbReference>
<dbReference type="InterPro" id="IPR052773">
    <property type="entry name" value="Anaerobic_Peroxidase-Rel"/>
</dbReference>
<proteinExistence type="predicted"/>
<dbReference type="OrthoDB" id="9805587at2"/>
<feature type="domain" description="Rubredoxin-like" evidence="4">
    <location>
        <begin position="1"/>
        <end position="35"/>
    </location>
</feature>
<dbReference type="InterPro" id="IPR009078">
    <property type="entry name" value="Ferritin-like_SF"/>
</dbReference>
<evidence type="ECO:0000313" key="7">
    <source>
        <dbReference type="Proteomes" id="UP000184148"/>
    </source>
</evidence>
<dbReference type="PANTHER" id="PTHR43339">
    <property type="entry name" value="RUBRERYTHRIN-RELATED"/>
    <property type="match status" value="1"/>
</dbReference>
<dbReference type="Gene3D" id="1.20.1260.10">
    <property type="match status" value="1"/>
</dbReference>
<evidence type="ECO:0000259" key="4">
    <source>
        <dbReference type="PROSITE" id="PS50903"/>
    </source>
</evidence>
<dbReference type="PROSITE" id="PS50903">
    <property type="entry name" value="RUBREDOXIN_LIKE"/>
    <property type="match status" value="1"/>
</dbReference>
<reference evidence="7" key="1">
    <citation type="submission" date="2016-11" db="EMBL/GenBank/DDBJ databases">
        <authorList>
            <person name="Varghese N."/>
            <person name="Submissions S."/>
        </authorList>
    </citation>
    <scope>NUCLEOTIDE SEQUENCE [LARGE SCALE GENOMIC DNA]</scope>
    <source>
        <strain evidence="7">DSM 12395</strain>
    </source>
</reference>
<keyword evidence="7" id="KW-1185">Reference proteome</keyword>
<comment type="cofactor">
    <cofactor evidence="1">
        <name>Fe(3+)</name>
        <dbReference type="ChEBI" id="CHEBI:29034"/>
    </cofactor>
</comment>
<evidence type="ECO:0000256" key="2">
    <source>
        <dbReference type="ARBA" id="ARBA00022448"/>
    </source>
</evidence>
<keyword evidence="2" id="KW-0813">Transport</keyword>
<dbReference type="InterPro" id="IPR048574">
    <property type="entry name" value="RUBY_RBDX"/>
</dbReference>
<dbReference type="CDD" id="cd01046">
    <property type="entry name" value="Rubrerythrin_like"/>
    <property type="match status" value="1"/>
</dbReference>
<dbReference type="InterPro" id="IPR045236">
    <property type="entry name" value="RevRr_diiron-bd_dom"/>
</dbReference>
<dbReference type="Pfam" id="PF21349">
    <property type="entry name" value="RUBY_RBDX"/>
    <property type="match status" value="1"/>
</dbReference>
<gene>
    <name evidence="6" type="ORF">SAMN02745133_00966</name>
</gene>
<dbReference type="PROSITE" id="PS50905">
    <property type="entry name" value="FERRITIN_LIKE"/>
    <property type="match status" value="1"/>
</dbReference>
<evidence type="ECO:0000313" key="6">
    <source>
        <dbReference type="EMBL" id="SHE69563.1"/>
    </source>
</evidence>
<dbReference type="Pfam" id="PF02915">
    <property type="entry name" value="Rubrerythrin"/>
    <property type="match status" value="1"/>
</dbReference>
<name>A0A1M4VL75_9FIRM</name>
<keyword evidence="3" id="KW-0249">Electron transport</keyword>
<dbReference type="Gene3D" id="2.20.28.10">
    <property type="match status" value="1"/>
</dbReference>
<dbReference type="CDD" id="cd00729">
    <property type="entry name" value="rubredoxin_SM"/>
    <property type="match status" value="1"/>
</dbReference>
<feature type="domain" description="Ferritin-like diiron" evidence="5">
    <location>
        <begin position="50"/>
        <end position="181"/>
    </location>
</feature>
<dbReference type="InterPro" id="IPR024934">
    <property type="entry name" value="Rubredoxin-like_dom"/>
</dbReference>
<sequence>MKRWRCIVCGYVCEGESPVEKCPNCGAPQEKFELLTASGPDLVDWNKIGVVKGSGFEEDLNMQFKGECMEVGLYIAMARQAEREGYPEIAETMKRIAWEEAHHAARFAELLGEGLSESTEENLKKLVDGEAGANRGKKEIAVRAKKEGQDAIHDAIHEACKDEARHCMAFYGLLKRYFPKA</sequence>
<dbReference type="GO" id="GO:0005506">
    <property type="term" value="F:iron ion binding"/>
    <property type="evidence" value="ECO:0007669"/>
    <property type="project" value="InterPro"/>
</dbReference>
<evidence type="ECO:0000256" key="3">
    <source>
        <dbReference type="ARBA" id="ARBA00022982"/>
    </source>
</evidence>
<dbReference type="SUPFAM" id="SSF57802">
    <property type="entry name" value="Rubredoxin-like"/>
    <property type="match status" value="1"/>
</dbReference>
<dbReference type="AlphaFoldDB" id="A0A1M4VL75"/>
<evidence type="ECO:0000259" key="5">
    <source>
        <dbReference type="PROSITE" id="PS50905"/>
    </source>
</evidence>
<dbReference type="SUPFAM" id="SSF47240">
    <property type="entry name" value="Ferritin-like"/>
    <property type="match status" value="1"/>
</dbReference>
<dbReference type="InterPro" id="IPR003251">
    <property type="entry name" value="Rr_diiron-bd_dom"/>
</dbReference>
<dbReference type="InterPro" id="IPR012347">
    <property type="entry name" value="Ferritin-like"/>
</dbReference>
<protein>
    <submittedName>
        <fullName evidence="6">Rubrerythrin</fullName>
    </submittedName>
</protein>
<dbReference type="Proteomes" id="UP000184148">
    <property type="component" value="Unassembled WGS sequence"/>
</dbReference>
<organism evidence="6 7">
    <name type="scientific">Desulforamulus putei DSM 12395</name>
    <dbReference type="NCBI Taxonomy" id="1121429"/>
    <lineage>
        <taxon>Bacteria</taxon>
        <taxon>Bacillati</taxon>
        <taxon>Bacillota</taxon>
        <taxon>Clostridia</taxon>
        <taxon>Eubacteriales</taxon>
        <taxon>Peptococcaceae</taxon>
        <taxon>Desulforamulus</taxon>
    </lineage>
</organism>
<dbReference type="STRING" id="1121429.SAMN02745133_00966"/>
<evidence type="ECO:0000256" key="1">
    <source>
        <dbReference type="ARBA" id="ARBA00001965"/>
    </source>
</evidence>
<accession>A0A1M4VL75</accession>
<dbReference type="InterPro" id="IPR009040">
    <property type="entry name" value="Ferritin-like_diiron"/>
</dbReference>
<dbReference type="GO" id="GO:0016491">
    <property type="term" value="F:oxidoreductase activity"/>
    <property type="evidence" value="ECO:0007669"/>
    <property type="project" value="InterPro"/>
</dbReference>
<dbReference type="PANTHER" id="PTHR43339:SF1">
    <property type="entry name" value="RUBRERYTHRIN"/>
    <property type="match status" value="1"/>
</dbReference>